<dbReference type="EC" id="3.6.4.13" evidence="1"/>
<dbReference type="STRING" id="1353952.A0A165JW96"/>
<keyword evidence="3 9" id="KW-0378">Hydrolase</keyword>
<dbReference type="GO" id="GO:0016787">
    <property type="term" value="F:hydrolase activity"/>
    <property type="evidence" value="ECO:0007669"/>
    <property type="project" value="UniProtKB-KW"/>
</dbReference>
<dbReference type="InterPro" id="IPR011545">
    <property type="entry name" value="DEAD/DEAH_box_helicase_dom"/>
</dbReference>
<name>A0A165JW96_9BASI</name>
<feature type="compositionally biased region" description="Low complexity" evidence="6">
    <location>
        <begin position="11"/>
        <end position="20"/>
    </location>
</feature>
<gene>
    <name evidence="9" type="ORF">CALCODRAFT_426426</name>
</gene>
<evidence type="ECO:0000313" key="10">
    <source>
        <dbReference type="Proteomes" id="UP000076842"/>
    </source>
</evidence>
<dbReference type="InterPro" id="IPR027417">
    <property type="entry name" value="P-loop_NTPase"/>
</dbReference>
<dbReference type="Gene3D" id="3.40.50.300">
    <property type="entry name" value="P-loop containing nucleotide triphosphate hydrolases"/>
    <property type="match status" value="2"/>
</dbReference>
<evidence type="ECO:0000256" key="6">
    <source>
        <dbReference type="SAM" id="MobiDB-lite"/>
    </source>
</evidence>
<dbReference type="PROSITE" id="PS51194">
    <property type="entry name" value="HELICASE_CTER"/>
    <property type="match status" value="1"/>
</dbReference>
<dbReference type="Proteomes" id="UP000076842">
    <property type="component" value="Unassembled WGS sequence"/>
</dbReference>
<dbReference type="SUPFAM" id="SSF52540">
    <property type="entry name" value="P-loop containing nucleoside triphosphate hydrolases"/>
    <property type="match status" value="2"/>
</dbReference>
<keyword evidence="2" id="KW-0547">Nucleotide-binding</keyword>
<evidence type="ECO:0000313" key="9">
    <source>
        <dbReference type="EMBL" id="KZT62359.1"/>
    </source>
</evidence>
<proteinExistence type="predicted"/>
<dbReference type="PROSITE" id="PS51192">
    <property type="entry name" value="HELICASE_ATP_BIND_1"/>
    <property type="match status" value="1"/>
</dbReference>
<dbReference type="AlphaFoldDB" id="A0A165JW96"/>
<evidence type="ECO:0000256" key="2">
    <source>
        <dbReference type="ARBA" id="ARBA00022741"/>
    </source>
</evidence>
<organism evidence="9 10">
    <name type="scientific">Calocera cornea HHB12733</name>
    <dbReference type="NCBI Taxonomy" id="1353952"/>
    <lineage>
        <taxon>Eukaryota</taxon>
        <taxon>Fungi</taxon>
        <taxon>Dikarya</taxon>
        <taxon>Basidiomycota</taxon>
        <taxon>Agaricomycotina</taxon>
        <taxon>Dacrymycetes</taxon>
        <taxon>Dacrymycetales</taxon>
        <taxon>Dacrymycetaceae</taxon>
        <taxon>Calocera</taxon>
    </lineage>
</organism>
<dbReference type="GO" id="GO:0003724">
    <property type="term" value="F:RNA helicase activity"/>
    <property type="evidence" value="ECO:0007669"/>
    <property type="project" value="UniProtKB-EC"/>
</dbReference>
<keyword evidence="5" id="KW-0067">ATP-binding</keyword>
<dbReference type="GO" id="GO:0005524">
    <property type="term" value="F:ATP binding"/>
    <property type="evidence" value="ECO:0007669"/>
    <property type="project" value="UniProtKB-KW"/>
</dbReference>
<keyword evidence="10" id="KW-1185">Reference proteome</keyword>
<sequence>MFALRDPRPSPRAAGPASSPLRQWSQGPLDLSGVREGPGTGPGMMRDKRRPSAQLVRRESASTIDTGDWGGGSPREPGPNVTKWDQLPLSLELQHAIVKYGIGPPNKIQQRAVPFLLRGSDIIAQAPPTQERIAAYVIPAIQICLNTLSARPPPAPRGPTVLIICTTVDQANQGHKMLRDLGGPIGLRVAISTGGGNDVTNDLRQWAQNAPHVICGTPQRMNALFTAPQGGVSGADVRFLVLDEVDQLIARNLHEHVFNVVRLLPPARRSGTGGTPAVSPAAPMTPVHNPFDNPFPGNQSSPFQPSVNAVNRRFPAILPNAGIEASPGVERQTALFSNTVPQDVLNLANAIQMREAVRVLVRRDGNGPHQPGDGGGGHSRPGLKNYYLYLAFTAGGRAEPAPQTPGGGLGIIGSGRGATNAETDMARQWKLDALSELLEDVDVPQAIVYVGGMNALEAVLYRLVGKGFEAIPLHGDMSPAQRMTAFQKFRVTHGQRQGPTKVLVVYDVPIKAPDVYQVPLVINYDLPKAVEEYSPRVAPAMANNRGAKDGVVVNFVTATGGDVEMLRSIECFYKIKCPEVPSSLRDVL</sequence>
<evidence type="ECO:0000256" key="4">
    <source>
        <dbReference type="ARBA" id="ARBA00022806"/>
    </source>
</evidence>
<evidence type="ECO:0000256" key="1">
    <source>
        <dbReference type="ARBA" id="ARBA00012552"/>
    </source>
</evidence>
<evidence type="ECO:0000256" key="3">
    <source>
        <dbReference type="ARBA" id="ARBA00022801"/>
    </source>
</evidence>
<dbReference type="Pfam" id="PF00271">
    <property type="entry name" value="Helicase_C"/>
    <property type="match status" value="1"/>
</dbReference>
<dbReference type="InParanoid" id="A0A165JW96"/>
<evidence type="ECO:0000259" key="8">
    <source>
        <dbReference type="PROSITE" id="PS51194"/>
    </source>
</evidence>
<feature type="domain" description="Helicase ATP-binding" evidence="7">
    <location>
        <begin position="113"/>
        <end position="294"/>
    </location>
</feature>
<feature type="region of interest" description="Disordered" evidence="6">
    <location>
        <begin position="1"/>
        <end position="80"/>
    </location>
</feature>
<accession>A0A165JW96</accession>
<dbReference type="InterPro" id="IPR014001">
    <property type="entry name" value="Helicase_ATP-bd"/>
</dbReference>
<dbReference type="SMART" id="SM00487">
    <property type="entry name" value="DEXDc"/>
    <property type="match status" value="1"/>
</dbReference>
<dbReference type="InterPro" id="IPR001650">
    <property type="entry name" value="Helicase_C-like"/>
</dbReference>
<dbReference type="PANTHER" id="PTHR47958">
    <property type="entry name" value="ATP-DEPENDENT RNA HELICASE DBP3"/>
    <property type="match status" value="1"/>
</dbReference>
<keyword evidence="4" id="KW-0347">Helicase</keyword>
<reference evidence="9 10" key="1">
    <citation type="journal article" date="2016" name="Mol. Biol. Evol.">
        <title>Comparative Genomics of Early-Diverging Mushroom-Forming Fungi Provides Insights into the Origins of Lignocellulose Decay Capabilities.</title>
        <authorList>
            <person name="Nagy L.G."/>
            <person name="Riley R."/>
            <person name="Tritt A."/>
            <person name="Adam C."/>
            <person name="Daum C."/>
            <person name="Floudas D."/>
            <person name="Sun H."/>
            <person name="Yadav J.S."/>
            <person name="Pangilinan J."/>
            <person name="Larsson K.H."/>
            <person name="Matsuura K."/>
            <person name="Barry K."/>
            <person name="Labutti K."/>
            <person name="Kuo R."/>
            <person name="Ohm R.A."/>
            <person name="Bhattacharya S.S."/>
            <person name="Shirouzu T."/>
            <person name="Yoshinaga Y."/>
            <person name="Martin F.M."/>
            <person name="Grigoriev I.V."/>
            <person name="Hibbett D.S."/>
        </authorList>
    </citation>
    <scope>NUCLEOTIDE SEQUENCE [LARGE SCALE GENOMIC DNA]</scope>
    <source>
        <strain evidence="9 10">HHB12733</strain>
    </source>
</reference>
<dbReference type="EMBL" id="KV423917">
    <property type="protein sequence ID" value="KZT62359.1"/>
    <property type="molecule type" value="Genomic_DNA"/>
</dbReference>
<dbReference type="GO" id="GO:0003676">
    <property type="term" value="F:nucleic acid binding"/>
    <property type="evidence" value="ECO:0007669"/>
    <property type="project" value="InterPro"/>
</dbReference>
<protein>
    <recommendedName>
        <fullName evidence="1">RNA helicase</fullName>
        <ecNumber evidence="1">3.6.4.13</ecNumber>
    </recommendedName>
</protein>
<evidence type="ECO:0000259" key="7">
    <source>
        <dbReference type="PROSITE" id="PS51192"/>
    </source>
</evidence>
<dbReference type="Pfam" id="PF00270">
    <property type="entry name" value="DEAD"/>
    <property type="match status" value="1"/>
</dbReference>
<feature type="domain" description="Helicase C-terminal" evidence="8">
    <location>
        <begin position="433"/>
        <end position="588"/>
    </location>
</feature>
<dbReference type="OrthoDB" id="4726at2759"/>
<evidence type="ECO:0000256" key="5">
    <source>
        <dbReference type="ARBA" id="ARBA00022840"/>
    </source>
</evidence>